<dbReference type="OrthoDB" id="3543300at2"/>
<evidence type="ECO:0000313" key="3">
    <source>
        <dbReference type="EMBL" id="AQU67123.1"/>
    </source>
</evidence>
<evidence type="ECO:0000256" key="1">
    <source>
        <dbReference type="SAM" id="Phobius"/>
    </source>
</evidence>
<keyword evidence="4" id="KW-1185">Reference proteome</keyword>
<feature type="transmembrane region" description="Helical" evidence="1">
    <location>
        <begin position="273"/>
        <end position="291"/>
    </location>
</feature>
<proteinExistence type="predicted"/>
<feature type="transmembrane region" description="Helical" evidence="1">
    <location>
        <begin position="519"/>
        <end position="538"/>
    </location>
</feature>
<dbReference type="EMBL" id="CP018047">
    <property type="protein sequence ID" value="AQU67123.1"/>
    <property type="molecule type" value="Genomic_DNA"/>
</dbReference>
<reference evidence="3 4" key="1">
    <citation type="submission" date="2016-11" db="EMBL/GenBank/DDBJ databases">
        <title>Complete genome sequence of Streptomyces niveus SCSIO 3406.</title>
        <authorList>
            <person name="Zhu Q."/>
            <person name="Cheng W."/>
            <person name="Song Y."/>
            <person name="Li Q."/>
            <person name="Ju J."/>
        </authorList>
    </citation>
    <scope>NUCLEOTIDE SEQUENCE [LARGE SCALE GENOMIC DNA]</scope>
    <source>
        <strain evidence="3 4">SCSIO 3406</strain>
    </source>
</reference>
<organism evidence="3 4">
    <name type="scientific">Streptomyces niveus</name>
    <name type="common">Streptomyces spheroides</name>
    <dbReference type="NCBI Taxonomy" id="193462"/>
    <lineage>
        <taxon>Bacteria</taxon>
        <taxon>Bacillati</taxon>
        <taxon>Actinomycetota</taxon>
        <taxon>Actinomycetes</taxon>
        <taxon>Kitasatosporales</taxon>
        <taxon>Streptomycetaceae</taxon>
        <taxon>Streptomyces</taxon>
    </lineage>
</organism>
<feature type="transmembrane region" description="Helical" evidence="1">
    <location>
        <begin position="337"/>
        <end position="358"/>
    </location>
</feature>
<keyword evidence="1" id="KW-1133">Transmembrane helix</keyword>
<sequence length="870" mass="96206">MRRWLLLFVFTGLLLLSGLGTAPQASAADDSCLSGQLKTARVATSVRLKHDGETYTKAQTDLVVQVPKSWKLAGNLLLNGDTERYRSAMRCVLRNPDDPYPYRNTEVRPAPPEVTVQEKWITVRHRAVTYVDDTRERHFGPWRITAGKRFWTLALMRPPALDSAWWQRISVDLGGRAARTISPTPSKGSATELTWLRTEAGGKPPEVRIVVQPPATKALITRWSGKPWYVLPSLAWMAWDVVLVPVALLVVVRRLRRTPASSPTTPAEAATWRNLRLWTYLSFGMALVYELDDMLPSLAGDYEILPWWPENRVAVHLAITAVGGAALCLFGRPRIDAWVAVLTATAFPVVVASEPHWFGLPTGFWLNENNVTDVDELLRTGGFFWLALACVCVVFVWLVAAVSMARRLRAAPGLAVPGTSQRGLFPWWVLVLCAFLAAALVALAVWAKQNVWEQEAWLGIGGGDDFYDRWHLANIHNSLAWFPSDWPDWFSVWAGWPIRIAVLLAVLAARSKAPGANPVAPGAPELLVLTVLFVTSVAPTPGWYVGLAAYVLDVPLILLAGWFLLSLGRRRSVLSQKLPAGAPLREAIREPDRQWLVASARRYRDLHLQLRRWEQGDQEGERTELEAKLDDLHRWNPGDSASAHAGEKLPDSVDAIELVLAWGPRDTWWRNACRAAFLAAVIALPATAVSFWANHVRGPLWGDIPRDQFGIANLLLAVLGSEVVWAAAGFVLGALWRVLPGRRGPSKALGLSLVYAVPVGLYWILSRAVDEPFGTWALDVALTLLVLTTTGVAMDIDTFRQEDHYWPTKAALLLSIYQLRTASVQLAFFVAQVVALVGVWQQLKGNDPMVLIEPRSPTGPQGGPETGDSP</sequence>
<dbReference type="Pfam" id="PF19683">
    <property type="entry name" value="DUF6185"/>
    <property type="match status" value="1"/>
</dbReference>
<evidence type="ECO:0000313" key="4">
    <source>
        <dbReference type="Proteomes" id="UP000189677"/>
    </source>
</evidence>
<feature type="transmembrane region" description="Helical" evidence="1">
    <location>
        <begin position="383"/>
        <end position="404"/>
    </location>
</feature>
<feature type="transmembrane region" description="Helical" evidence="1">
    <location>
        <begin position="714"/>
        <end position="736"/>
    </location>
</feature>
<feature type="chain" id="PRO_5012956702" evidence="2">
    <location>
        <begin position="28"/>
        <end position="870"/>
    </location>
</feature>
<feature type="signal peptide" evidence="2">
    <location>
        <begin position="1"/>
        <end position="27"/>
    </location>
</feature>
<feature type="transmembrane region" description="Helical" evidence="1">
    <location>
        <begin position="748"/>
        <end position="765"/>
    </location>
</feature>
<accession>A0A1U9QT03</accession>
<feature type="transmembrane region" description="Helical" evidence="1">
    <location>
        <begin position="489"/>
        <end position="507"/>
    </location>
</feature>
<feature type="transmembrane region" description="Helical" evidence="1">
    <location>
        <begin position="425"/>
        <end position="447"/>
    </location>
</feature>
<evidence type="ECO:0000256" key="2">
    <source>
        <dbReference type="SAM" id="SignalP"/>
    </source>
</evidence>
<feature type="transmembrane region" description="Helical" evidence="1">
    <location>
        <begin position="228"/>
        <end position="252"/>
    </location>
</feature>
<dbReference type="InterPro" id="IPR046176">
    <property type="entry name" value="DUF6185"/>
</dbReference>
<feature type="transmembrane region" description="Helical" evidence="1">
    <location>
        <begin position="777"/>
        <end position="796"/>
    </location>
</feature>
<dbReference type="RefSeq" id="WP_078075658.1">
    <property type="nucleotide sequence ID" value="NZ_CP018047.1"/>
</dbReference>
<dbReference type="Proteomes" id="UP000189677">
    <property type="component" value="Chromosome"/>
</dbReference>
<gene>
    <name evidence="3" type="ORF">BBN63_13605</name>
</gene>
<protein>
    <submittedName>
        <fullName evidence="3">Uncharacterized protein</fullName>
    </submittedName>
</protein>
<feature type="transmembrane region" description="Helical" evidence="1">
    <location>
        <begin position="544"/>
        <end position="567"/>
    </location>
</feature>
<dbReference type="KEGG" id="snw:BBN63_13605"/>
<keyword evidence="1" id="KW-0812">Transmembrane</keyword>
<name>A0A1U9QT03_STRNV</name>
<feature type="transmembrane region" description="Helical" evidence="1">
    <location>
        <begin position="675"/>
        <end position="694"/>
    </location>
</feature>
<keyword evidence="2" id="KW-0732">Signal</keyword>
<feature type="transmembrane region" description="Helical" evidence="1">
    <location>
        <begin position="311"/>
        <end position="330"/>
    </location>
</feature>
<dbReference type="AlphaFoldDB" id="A0A1U9QT03"/>
<keyword evidence="1" id="KW-0472">Membrane</keyword>